<proteinExistence type="predicted"/>
<keyword evidence="2" id="KW-1185">Reference proteome</keyword>
<evidence type="ECO:0000313" key="1">
    <source>
        <dbReference type="EMBL" id="MFD2919039.1"/>
    </source>
</evidence>
<accession>A0ABW6A191</accession>
<sequence>MRKLIYIINLDIKKTVFSIVFLIYSISAYSQGTWDINYISIKALNASFIGKEIRIDFKASNNDTLSGEIKTLGIRRLLSKKDSVSLNVNNKSVEFIEHWKLHVDHGVLADQYLESVTNEVKEKIFIKEMFLESINDDSLIVQAMVCMSNSKSEVKERIVISKSVIKGLLVSKAN</sequence>
<dbReference type="EMBL" id="JBHUOZ010000001">
    <property type="protein sequence ID" value="MFD2919039.1"/>
    <property type="molecule type" value="Genomic_DNA"/>
</dbReference>
<protein>
    <submittedName>
        <fullName evidence="1">Uncharacterized protein</fullName>
    </submittedName>
</protein>
<gene>
    <name evidence="1" type="ORF">ACFS6H_04895</name>
</gene>
<name>A0ABW6A191_9BACT</name>
<dbReference type="RefSeq" id="WP_386095832.1">
    <property type="nucleotide sequence ID" value="NZ_JBHUOZ010000001.1"/>
</dbReference>
<dbReference type="Proteomes" id="UP001597511">
    <property type="component" value="Unassembled WGS sequence"/>
</dbReference>
<organism evidence="1 2">
    <name type="scientific">Terrimonas rubra</name>
    <dbReference type="NCBI Taxonomy" id="1035890"/>
    <lineage>
        <taxon>Bacteria</taxon>
        <taxon>Pseudomonadati</taxon>
        <taxon>Bacteroidota</taxon>
        <taxon>Chitinophagia</taxon>
        <taxon>Chitinophagales</taxon>
        <taxon>Chitinophagaceae</taxon>
        <taxon>Terrimonas</taxon>
    </lineage>
</organism>
<evidence type="ECO:0000313" key="2">
    <source>
        <dbReference type="Proteomes" id="UP001597511"/>
    </source>
</evidence>
<comment type="caution">
    <text evidence="1">The sequence shown here is derived from an EMBL/GenBank/DDBJ whole genome shotgun (WGS) entry which is preliminary data.</text>
</comment>
<reference evidence="2" key="1">
    <citation type="journal article" date="2019" name="Int. J. Syst. Evol. Microbiol.">
        <title>The Global Catalogue of Microorganisms (GCM) 10K type strain sequencing project: providing services to taxonomists for standard genome sequencing and annotation.</title>
        <authorList>
            <consortium name="The Broad Institute Genomics Platform"/>
            <consortium name="The Broad Institute Genome Sequencing Center for Infectious Disease"/>
            <person name="Wu L."/>
            <person name="Ma J."/>
        </authorList>
    </citation>
    <scope>NUCLEOTIDE SEQUENCE [LARGE SCALE GENOMIC DNA]</scope>
    <source>
        <strain evidence="2">KCTC 23299</strain>
    </source>
</reference>